<sequence>MSVLLEKTLDINVPNTRGRTALGIAASHAQAEAALMLLQHPDVDVHHQAADGTTVFVMAARGGHLDILVDLLAKGAHPGIANSKGETPIYVASENGHYEAVMLLLERADVCPDQPTYYHETPLSVAARRGNVPIVRLLLEQGGVEFNLDCPWSQKLLSMVTRSTIMELLLDASKRFVEVP</sequence>
<feature type="repeat" description="ANK" evidence="3">
    <location>
        <begin position="51"/>
        <end position="83"/>
    </location>
</feature>
<feature type="repeat" description="ANK" evidence="3">
    <location>
        <begin position="84"/>
        <end position="107"/>
    </location>
</feature>
<dbReference type="SMART" id="SM00248">
    <property type="entry name" value="ANK"/>
    <property type="match status" value="4"/>
</dbReference>
<gene>
    <name evidence="4" type="ORF">BDV30DRAFT_221997</name>
</gene>
<dbReference type="PANTHER" id="PTHR24198">
    <property type="entry name" value="ANKYRIN REPEAT AND PROTEIN KINASE DOMAIN-CONTAINING PROTEIN"/>
    <property type="match status" value="1"/>
</dbReference>
<name>A0A5N6IML0_9EURO</name>
<dbReference type="Pfam" id="PF12796">
    <property type="entry name" value="Ank_2"/>
    <property type="match status" value="1"/>
</dbReference>
<dbReference type="EMBL" id="ML732988">
    <property type="protein sequence ID" value="KAB8266383.1"/>
    <property type="molecule type" value="Genomic_DNA"/>
</dbReference>
<evidence type="ECO:0000256" key="3">
    <source>
        <dbReference type="PROSITE-ProRule" id="PRU00023"/>
    </source>
</evidence>
<dbReference type="InterPro" id="IPR002110">
    <property type="entry name" value="Ankyrin_rpt"/>
</dbReference>
<organism evidence="4 5">
    <name type="scientific">Aspergillus minisclerotigenes</name>
    <dbReference type="NCBI Taxonomy" id="656917"/>
    <lineage>
        <taxon>Eukaryota</taxon>
        <taxon>Fungi</taxon>
        <taxon>Dikarya</taxon>
        <taxon>Ascomycota</taxon>
        <taxon>Pezizomycotina</taxon>
        <taxon>Eurotiomycetes</taxon>
        <taxon>Eurotiomycetidae</taxon>
        <taxon>Eurotiales</taxon>
        <taxon>Aspergillaceae</taxon>
        <taxon>Aspergillus</taxon>
        <taxon>Aspergillus subgen. Circumdati</taxon>
    </lineage>
</organism>
<evidence type="ECO:0000256" key="2">
    <source>
        <dbReference type="ARBA" id="ARBA00023043"/>
    </source>
</evidence>
<dbReference type="InterPro" id="IPR036770">
    <property type="entry name" value="Ankyrin_rpt-contain_sf"/>
</dbReference>
<protein>
    <submittedName>
        <fullName evidence="4">Ankyrin repeat-containing domain protein</fullName>
    </submittedName>
</protein>
<evidence type="ECO:0000313" key="4">
    <source>
        <dbReference type="EMBL" id="KAB8266383.1"/>
    </source>
</evidence>
<evidence type="ECO:0000313" key="5">
    <source>
        <dbReference type="Proteomes" id="UP000326289"/>
    </source>
</evidence>
<evidence type="ECO:0000256" key="1">
    <source>
        <dbReference type="ARBA" id="ARBA00022737"/>
    </source>
</evidence>
<keyword evidence="1" id="KW-0677">Repeat</keyword>
<dbReference type="Proteomes" id="UP000326289">
    <property type="component" value="Unassembled WGS sequence"/>
</dbReference>
<dbReference type="AlphaFoldDB" id="A0A5N6IML0"/>
<dbReference type="SUPFAM" id="SSF48403">
    <property type="entry name" value="Ankyrin repeat"/>
    <property type="match status" value="1"/>
</dbReference>
<feature type="repeat" description="ANK" evidence="3">
    <location>
        <begin position="118"/>
        <end position="142"/>
    </location>
</feature>
<dbReference type="PANTHER" id="PTHR24198:SF165">
    <property type="entry name" value="ANKYRIN REPEAT-CONTAINING PROTEIN-RELATED"/>
    <property type="match status" value="1"/>
</dbReference>
<proteinExistence type="predicted"/>
<reference evidence="4 5" key="1">
    <citation type="submission" date="2019-04" db="EMBL/GenBank/DDBJ databases">
        <title>Fungal friends and foes A comparative genomics study of 23 Aspergillus species from section Flavi.</title>
        <authorList>
            <consortium name="DOE Joint Genome Institute"/>
            <person name="Kjaerbolling I."/>
            <person name="Vesth T.C."/>
            <person name="Frisvad J.C."/>
            <person name="Nybo J.L."/>
            <person name="Theobald S."/>
            <person name="Kildgaard S."/>
            <person name="Petersen T.I."/>
            <person name="Kuo A."/>
            <person name="Sato A."/>
            <person name="Lyhne E.K."/>
            <person name="Kogle M.E."/>
            <person name="Wiebenga A."/>
            <person name="Kun R.S."/>
            <person name="Lubbers R.J."/>
            <person name="Makela M.R."/>
            <person name="Barry K."/>
            <person name="Chovatia M."/>
            <person name="Clum A."/>
            <person name="Daum C."/>
            <person name="Haridas S."/>
            <person name="He G."/>
            <person name="LaButti K."/>
            <person name="Lipzen A."/>
            <person name="Mondo S."/>
            <person name="Pangilinan J."/>
            <person name="Riley R."/>
            <person name="Salamov A."/>
            <person name="Simmons B.A."/>
            <person name="Magnuson J.K."/>
            <person name="Henrissat B."/>
            <person name="Mortensen U.H."/>
            <person name="Larsen T.O."/>
            <person name="De vries R.P."/>
            <person name="Grigoriev I.V."/>
            <person name="Machida M."/>
            <person name="Baker S.E."/>
            <person name="Andersen M.R."/>
        </authorList>
    </citation>
    <scope>NUCLEOTIDE SEQUENCE [LARGE SCALE GENOMIC DNA]</scope>
    <source>
        <strain evidence="4 5">CBS 117635</strain>
    </source>
</reference>
<dbReference type="Gene3D" id="1.25.40.20">
    <property type="entry name" value="Ankyrin repeat-containing domain"/>
    <property type="match status" value="1"/>
</dbReference>
<dbReference type="PROSITE" id="PS50297">
    <property type="entry name" value="ANK_REP_REGION"/>
    <property type="match status" value="2"/>
</dbReference>
<keyword evidence="5" id="KW-1185">Reference proteome</keyword>
<dbReference type="PROSITE" id="PS50088">
    <property type="entry name" value="ANK_REPEAT"/>
    <property type="match status" value="3"/>
</dbReference>
<accession>A0A5N6IML0</accession>
<keyword evidence="2 3" id="KW-0040">ANK repeat</keyword>